<comment type="caution">
    <text evidence="5">The sequence shown here is derived from an EMBL/GenBank/DDBJ whole genome shotgun (WGS) entry which is preliminary data.</text>
</comment>
<evidence type="ECO:0000256" key="3">
    <source>
        <dbReference type="ARBA" id="ARBA00023172"/>
    </source>
</evidence>
<accession>A0ABY3CT25</accession>
<evidence type="ECO:0000313" key="5">
    <source>
        <dbReference type="EMBL" id="TRX46366.1"/>
    </source>
</evidence>
<evidence type="ECO:0000259" key="4">
    <source>
        <dbReference type="PROSITE" id="PS51898"/>
    </source>
</evidence>
<evidence type="ECO:0000256" key="2">
    <source>
        <dbReference type="ARBA" id="ARBA00023125"/>
    </source>
</evidence>
<protein>
    <submittedName>
        <fullName evidence="5">Tyrosine-type recombinase/integrase</fullName>
    </submittedName>
</protein>
<dbReference type="InterPro" id="IPR002104">
    <property type="entry name" value="Integrase_catalytic"/>
</dbReference>
<dbReference type="InterPro" id="IPR013762">
    <property type="entry name" value="Integrase-like_cat_sf"/>
</dbReference>
<feature type="domain" description="Tyr recombinase" evidence="4">
    <location>
        <begin position="198"/>
        <end position="397"/>
    </location>
</feature>
<reference evidence="5 6" key="1">
    <citation type="submission" date="2019-07" db="EMBL/GenBank/DDBJ databases">
        <title>Draft genome of C. aurimucosum strain 2299.</title>
        <authorList>
            <person name="Pacheco L.G.C."/>
            <person name="Aguiar E.R.G.R."/>
            <person name="Santos C.S."/>
            <person name="Rocha D.J.P.G."/>
            <person name="Sant'Anna L.O."/>
            <person name="Mattos-Guaraldi A.L."/>
            <person name="Santos L.S."/>
        </authorList>
    </citation>
    <scope>NUCLEOTIDE SEQUENCE [LARGE SCALE GENOMIC DNA]</scope>
    <source>
        <strain evidence="5 6">2299</strain>
    </source>
</reference>
<dbReference type="InterPro" id="IPR010998">
    <property type="entry name" value="Integrase_recombinase_N"/>
</dbReference>
<dbReference type="InterPro" id="IPR050090">
    <property type="entry name" value="Tyrosine_recombinase_XerCD"/>
</dbReference>
<keyword evidence="3" id="KW-0233">DNA recombination</keyword>
<comment type="similarity">
    <text evidence="1">Belongs to the 'phage' integrase family.</text>
</comment>
<dbReference type="EMBL" id="VKDI01000032">
    <property type="protein sequence ID" value="TRX46366.1"/>
    <property type="molecule type" value="Genomic_DNA"/>
</dbReference>
<dbReference type="PANTHER" id="PTHR30349">
    <property type="entry name" value="PHAGE INTEGRASE-RELATED"/>
    <property type="match status" value="1"/>
</dbReference>
<keyword evidence="6" id="KW-1185">Reference proteome</keyword>
<proteinExistence type="inferred from homology"/>
<dbReference type="Gene3D" id="1.10.443.10">
    <property type="entry name" value="Intergrase catalytic core"/>
    <property type="match status" value="1"/>
</dbReference>
<dbReference type="SUPFAM" id="SSF56349">
    <property type="entry name" value="DNA breaking-rejoining enzymes"/>
    <property type="match status" value="1"/>
</dbReference>
<dbReference type="RefSeq" id="WP_144015046.1">
    <property type="nucleotide sequence ID" value="NZ_VKDI01000032.1"/>
</dbReference>
<dbReference type="InterPro" id="IPR011010">
    <property type="entry name" value="DNA_brk_join_enz"/>
</dbReference>
<evidence type="ECO:0000313" key="6">
    <source>
        <dbReference type="Proteomes" id="UP000316859"/>
    </source>
</evidence>
<dbReference type="PANTHER" id="PTHR30349:SF64">
    <property type="entry name" value="PROPHAGE INTEGRASE INTD-RELATED"/>
    <property type="match status" value="1"/>
</dbReference>
<dbReference type="Pfam" id="PF00589">
    <property type="entry name" value="Phage_integrase"/>
    <property type="match status" value="1"/>
</dbReference>
<sequence>MFHSPTPVWGLLTAQLSELKVGELYIESISREGDSWIARGFTKNLAGELVGVSEKGESEQSVREQMALQAWQVVFARTRFAVDRDSTILELVDIALKALRTGEAGRGNRVQTVNMYENHRKFLTGEKAFPPIGRLRLREVSSQAIHAWLAHVASTFPASARQLRVLLLHAFDIAMRQEVVEWQNNPARTARVPESQREEPVVLSQDEFQDLIALAQDWEKDKRTDMVGILSCLMATGIRPGELPALLWEEVDLYSKPPTLIVSGCAVWQDNAYIRQAQPKTAAGYRQIVILERFAEMLRERYARRAPGVPYVFPAASGSMLRTNNVGNRFRKMRGERFSHVKLKSFRSTVATRIAEARGAEEAARHLGHTSPAVTGRHYIKRPKETGNHNDLLDSYAPVLRWGLVQKVCGLT</sequence>
<dbReference type="Gene3D" id="1.10.150.130">
    <property type="match status" value="1"/>
</dbReference>
<evidence type="ECO:0000256" key="1">
    <source>
        <dbReference type="ARBA" id="ARBA00008857"/>
    </source>
</evidence>
<organism evidence="5 6">
    <name type="scientific">Corynebacterium guaraldiae</name>
    <dbReference type="NCBI Taxonomy" id="3051103"/>
    <lineage>
        <taxon>Bacteria</taxon>
        <taxon>Bacillati</taxon>
        <taxon>Actinomycetota</taxon>
        <taxon>Actinomycetes</taxon>
        <taxon>Mycobacteriales</taxon>
        <taxon>Corynebacteriaceae</taxon>
        <taxon>Corynebacterium</taxon>
    </lineage>
</organism>
<dbReference type="PROSITE" id="PS51898">
    <property type="entry name" value="TYR_RECOMBINASE"/>
    <property type="match status" value="1"/>
</dbReference>
<keyword evidence="2" id="KW-0238">DNA-binding</keyword>
<dbReference type="Proteomes" id="UP000316859">
    <property type="component" value="Unassembled WGS sequence"/>
</dbReference>
<name>A0ABY3CT25_9CORY</name>
<gene>
    <name evidence="5" type="ORF">FNY88_11370</name>
</gene>